<dbReference type="EMBL" id="BEYU01001910">
    <property type="protein sequence ID" value="GBG16335.1"/>
    <property type="molecule type" value="Genomic_DNA"/>
</dbReference>
<feature type="domain" description="Ribonucleotide reductase large subunit C-terminal" evidence="2">
    <location>
        <begin position="1"/>
        <end position="245"/>
    </location>
</feature>
<name>A0A2R5FED8_9STRA</name>
<protein>
    <submittedName>
        <fullName evidence="3">Ribonucleoside-diphosphate reductase large subunit</fullName>
    </submittedName>
</protein>
<dbReference type="PRINTS" id="PR01183">
    <property type="entry name" value="RIBORDTASEM1"/>
</dbReference>
<dbReference type="GO" id="GO:0004748">
    <property type="term" value="F:ribonucleoside-diphosphate reductase activity, thioredoxin disulfide as acceptor"/>
    <property type="evidence" value="ECO:0007669"/>
    <property type="project" value="TreeGrafter"/>
</dbReference>
<dbReference type="OrthoDB" id="150552at2759"/>
<comment type="similarity">
    <text evidence="1">Belongs to the ribonucleoside diphosphate reductase large chain family.</text>
</comment>
<dbReference type="Proteomes" id="UP000241890">
    <property type="component" value="Unassembled WGS sequence"/>
</dbReference>
<accession>A0A2R5FED8</accession>
<organism evidence="3 4">
    <name type="scientific">Hondaea fermentalgiana</name>
    <dbReference type="NCBI Taxonomy" id="2315210"/>
    <lineage>
        <taxon>Eukaryota</taxon>
        <taxon>Sar</taxon>
        <taxon>Stramenopiles</taxon>
        <taxon>Bigyra</taxon>
        <taxon>Labyrinthulomycetes</taxon>
        <taxon>Thraustochytrida</taxon>
        <taxon>Thraustochytriidae</taxon>
        <taxon>Hondaea</taxon>
    </lineage>
</organism>
<evidence type="ECO:0000313" key="3">
    <source>
        <dbReference type="EMBL" id="GBG16335.1"/>
    </source>
</evidence>
<proteinExistence type="inferred from homology"/>
<gene>
    <name evidence="3" type="ORF">FCC1311_118102</name>
</gene>
<dbReference type="Pfam" id="PF02867">
    <property type="entry name" value="Ribonuc_red_lgC"/>
    <property type="match status" value="1"/>
</dbReference>
<dbReference type="GO" id="GO:0005524">
    <property type="term" value="F:ATP binding"/>
    <property type="evidence" value="ECO:0007669"/>
    <property type="project" value="TreeGrafter"/>
</dbReference>
<dbReference type="PANTHER" id="PTHR11573">
    <property type="entry name" value="RIBONUCLEOSIDE-DIPHOSPHATE REDUCTASE LARGE CHAIN"/>
    <property type="match status" value="1"/>
</dbReference>
<evidence type="ECO:0000259" key="2">
    <source>
        <dbReference type="Pfam" id="PF02867"/>
    </source>
</evidence>
<comment type="caution">
    <text evidence="3">The sequence shown here is derived from an EMBL/GenBank/DDBJ whole genome shotgun (WGS) entry which is preliminary data.</text>
</comment>
<dbReference type="AlphaFoldDB" id="A0A2R5FED8"/>
<dbReference type="GO" id="GO:0005971">
    <property type="term" value="C:ribonucleoside-diphosphate reductase complex"/>
    <property type="evidence" value="ECO:0007669"/>
    <property type="project" value="TreeGrafter"/>
</dbReference>
<dbReference type="PANTHER" id="PTHR11573:SF6">
    <property type="entry name" value="RIBONUCLEOSIDE-DIPHOSPHATE REDUCTASE LARGE SUBUNIT"/>
    <property type="match status" value="1"/>
</dbReference>
<dbReference type="GO" id="GO:0009263">
    <property type="term" value="P:deoxyribonucleotide biosynthetic process"/>
    <property type="evidence" value="ECO:0007669"/>
    <property type="project" value="TreeGrafter"/>
</dbReference>
<sequence length="252" mass="28395">MRHRPLGLGVSGLQDLLFKRRLPFDSAGAREVNKKVFEAIYFGAMQMSVELARCNGPYASYEGSPLSKGKLACDLWGSEPQMHEYFDWEGLRRDLAAFGARNSLLIALMPTASSSTLLGVNECFEPITANVYLRKTLSGEFVLINRYLVQDLCERGIWSDDLAQQLIAANGSVSEIEGVPTDIKALYRTAWEISNRAIIDMAAERHPWVCQSQSMNLFLKHPTASSLTRMYYYAFNKGLKSIVYYLRMQPKA</sequence>
<feature type="non-terminal residue" evidence="3">
    <location>
        <position position="252"/>
    </location>
</feature>
<dbReference type="InParanoid" id="A0A2R5FED8"/>
<dbReference type="Gene3D" id="3.20.70.20">
    <property type="match status" value="1"/>
</dbReference>
<keyword evidence="4" id="KW-1185">Reference proteome</keyword>
<evidence type="ECO:0000313" key="4">
    <source>
        <dbReference type="Proteomes" id="UP000241890"/>
    </source>
</evidence>
<dbReference type="InterPro" id="IPR039718">
    <property type="entry name" value="Rrm1"/>
</dbReference>
<evidence type="ECO:0000256" key="1">
    <source>
        <dbReference type="ARBA" id="ARBA00010406"/>
    </source>
</evidence>
<dbReference type="SUPFAM" id="SSF51998">
    <property type="entry name" value="PFL-like glycyl radical enzymes"/>
    <property type="match status" value="1"/>
</dbReference>
<reference evidence="3 4" key="1">
    <citation type="submission" date="2017-12" db="EMBL/GenBank/DDBJ databases">
        <title>Sequencing, de novo assembly and annotation of complete genome of a new Thraustochytrid species, strain FCC1311.</title>
        <authorList>
            <person name="Sedici K."/>
            <person name="Godart F."/>
            <person name="Aiese Cigliano R."/>
            <person name="Sanseverino W."/>
            <person name="Barakat M."/>
            <person name="Ortet P."/>
            <person name="Marechal E."/>
            <person name="Cagnac O."/>
            <person name="Amato A."/>
        </authorList>
    </citation>
    <scope>NUCLEOTIDE SEQUENCE [LARGE SCALE GENOMIC DNA]</scope>
</reference>
<dbReference type="InterPro" id="IPR000788">
    <property type="entry name" value="RNR_lg_C"/>
</dbReference>